<keyword evidence="1" id="KW-0732">Signal</keyword>
<gene>
    <name evidence="2" type="ORF">KE626_31870</name>
</gene>
<feature type="signal peptide" evidence="1">
    <location>
        <begin position="1"/>
        <end position="19"/>
    </location>
</feature>
<dbReference type="InterPro" id="IPR029058">
    <property type="entry name" value="AB_hydrolase_fold"/>
</dbReference>
<protein>
    <recommendedName>
        <fullName evidence="4">Chlorophyllase enzyme</fullName>
    </recommendedName>
</protein>
<sequence>MVALRISLLFMAALLLSMAGSTQVRVLSVAPEVTGTKLKTIHSPHLVVQPAGHVNRHQLLVMIPGTGGSAADFRSFDSCFAAMGYYVVTLDYPNSVITTVCSKSEDSTCFDNFRREIMFGTPVSDKVAVDSANCIVSRVTALLVYLAKRDASWQTFIQQGKVRWDKVIAAGHSQGAGHAAYMGKQFVLRGVLMFSGPQDYLQYFNMPARWQRENGRTPVKRYYAFLHTGDPFNFQYQVADVAAINHLAVTDTTMVKPGAAVRSTRQILVTDIDKSDRHGSTLGKEFTGVWKYMISSAGAK</sequence>
<dbReference type="Gene3D" id="3.40.50.1820">
    <property type="entry name" value="alpha/beta hydrolase"/>
    <property type="match status" value="1"/>
</dbReference>
<proteinExistence type="predicted"/>
<dbReference type="NCBIfam" id="NF047580">
    <property type="entry name" value="BPSS1187_fam"/>
    <property type="match status" value="1"/>
</dbReference>
<reference evidence="2 3" key="1">
    <citation type="submission" date="2021-04" db="EMBL/GenBank/DDBJ databases">
        <title>Chitinophaga sp. nov., isolated from the rhizosphere soil.</title>
        <authorList>
            <person name="He S."/>
        </authorList>
    </citation>
    <scope>NUCLEOTIDE SEQUENCE [LARGE SCALE GENOMIC DNA]</scope>
    <source>
        <strain evidence="2 3">2R12</strain>
    </source>
</reference>
<organism evidence="2 3">
    <name type="scientific">Chitinophaga hostae</name>
    <dbReference type="NCBI Taxonomy" id="2831022"/>
    <lineage>
        <taxon>Bacteria</taxon>
        <taxon>Pseudomonadati</taxon>
        <taxon>Bacteroidota</taxon>
        <taxon>Chitinophagia</taxon>
        <taxon>Chitinophagales</taxon>
        <taxon>Chitinophagaceae</taxon>
        <taxon>Chitinophaga</taxon>
    </lineage>
</organism>
<dbReference type="InterPro" id="IPR058180">
    <property type="entry name" value="BPSS1187-like"/>
</dbReference>
<keyword evidence="3" id="KW-1185">Reference proteome</keyword>
<evidence type="ECO:0000313" key="3">
    <source>
        <dbReference type="Proteomes" id="UP000676386"/>
    </source>
</evidence>
<evidence type="ECO:0008006" key="4">
    <source>
        <dbReference type="Google" id="ProtNLM"/>
    </source>
</evidence>
<dbReference type="EMBL" id="JAGTXB010000027">
    <property type="protein sequence ID" value="MBS0031973.1"/>
    <property type="molecule type" value="Genomic_DNA"/>
</dbReference>
<accession>A0ABS5J9T0</accession>
<comment type="caution">
    <text evidence="2">The sequence shown here is derived from an EMBL/GenBank/DDBJ whole genome shotgun (WGS) entry which is preliminary data.</text>
</comment>
<dbReference type="SUPFAM" id="SSF53474">
    <property type="entry name" value="alpha/beta-Hydrolases"/>
    <property type="match status" value="1"/>
</dbReference>
<evidence type="ECO:0000256" key="1">
    <source>
        <dbReference type="SAM" id="SignalP"/>
    </source>
</evidence>
<dbReference type="RefSeq" id="WP_211977135.1">
    <property type="nucleotide sequence ID" value="NZ_JAGTXB010000027.1"/>
</dbReference>
<dbReference type="Proteomes" id="UP000676386">
    <property type="component" value="Unassembled WGS sequence"/>
</dbReference>
<name>A0ABS5J9T0_9BACT</name>
<evidence type="ECO:0000313" key="2">
    <source>
        <dbReference type="EMBL" id="MBS0031973.1"/>
    </source>
</evidence>
<feature type="chain" id="PRO_5047094382" description="Chlorophyllase enzyme" evidence="1">
    <location>
        <begin position="20"/>
        <end position="300"/>
    </location>
</feature>